<keyword evidence="1" id="KW-0328">Glycosyltransferase</keyword>
<dbReference type="AlphaFoldDB" id="A0A420ENB1"/>
<gene>
    <name evidence="3" type="ORF">DBZ36_00415</name>
</gene>
<dbReference type="InterPro" id="IPR051199">
    <property type="entry name" value="LPS_LOS_Heptosyltrfase"/>
</dbReference>
<evidence type="ECO:0000256" key="2">
    <source>
        <dbReference type="ARBA" id="ARBA00022679"/>
    </source>
</evidence>
<dbReference type="Proteomes" id="UP000286482">
    <property type="component" value="Unassembled WGS sequence"/>
</dbReference>
<dbReference type="RefSeq" id="WP_120352946.1">
    <property type="nucleotide sequence ID" value="NZ_RAQO01000001.1"/>
</dbReference>
<evidence type="ECO:0000313" key="4">
    <source>
        <dbReference type="Proteomes" id="UP000286482"/>
    </source>
</evidence>
<evidence type="ECO:0000313" key="3">
    <source>
        <dbReference type="EMBL" id="RKF22143.1"/>
    </source>
</evidence>
<dbReference type="Pfam" id="PF01075">
    <property type="entry name" value="Glyco_transf_9"/>
    <property type="match status" value="1"/>
</dbReference>
<comment type="caution">
    <text evidence="3">The sequence shown here is derived from an EMBL/GenBank/DDBJ whole genome shotgun (WGS) entry which is preliminary data.</text>
</comment>
<organism evidence="3 4">
    <name type="scientific">Alginatibacterium sediminis</name>
    <dbReference type="NCBI Taxonomy" id="2164068"/>
    <lineage>
        <taxon>Bacteria</taxon>
        <taxon>Pseudomonadati</taxon>
        <taxon>Pseudomonadota</taxon>
        <taxon>Gammaproteobacteria</taxon>
        <taxon>Alteromonadales</taxon>
        <taxon>Alteromonadaceae</taxon>
        <taxon>Alginatibacterium</taxon>
    </lineage>
</organism>
<dbReference type="GO" id="GO:0008713">
    <property type="term" value="F:ADP-heptose-lipopolysaccharide heptosyltransferase activity"/>
    <property type="evidence" value="ECO:0007669"/>
    <property type="project" value="TreeGrafter"/>
</dbReference>
<dbReference type="CDD" id="cd03789">
    <property type="entry name" value="GT9_LPS_heptosyltransferase"/>
    <property type="match status" value="1"/>
</dbReference>
<reference evidence="3 4" key="1">
    <citation type="submission" date="2018-09" db="EMBL/GenBank/DDBJ databases">
        <authorList>
            <person name="Wang Z."/>
        </authorList>
    </citation>
    <scope>NUCLEOTIDE SEQUENCE [LARGE SCALE GENOMIC DNA]</scope>
    <source>
        <strain evidence="3 4">ALS 81</strain>
    </source>
</reference>
<dbReference type="Gene3D" id="3.40.50.2000">
    <property type="entry name" value="Glycogen Phosphorylase B"/>
    <property type="match status" value="2"/>
</dbReference>
<dbReference type="PANTHER" id="PTHR30160">
    <property type="entry name" value="TETRAACYLDISACCHARIDE 4'-KINASE-RELATED"/>
    <property type="match status" value="1"/>
</dbReference>
<evidence type="ECO:0000256" key="1">
    <source>
        <dbReference type="ARBA" id="ARBA00022676"/>
    </source>
</evidence>
<dbReference type="GO" id="GO:0009244">
    <property type="term" value="P:lipopolysaccharide core region biosynthetic process"/>
    <property type="evidence" value="ECO:0007669"/>
    <property type="project" value="TreeGrafter"/>
</dbReference>
<dbReference type="OrthoDB" id="9797795at2"/>
<dbReference type="PANTHER" id="PTHR30160:SF15">
    <property type="entry name" value="GLYCOSYLTRANSFERASE HI_0523-RELATED"/>
    <property type="match status" value="1"/>
</dbReference>
<keyword evidence="2 3" id="KW-0808">Transferase</keyword>
<dbReference type="EMBL" id="RAQO01000001">
    <property type="protein sequence ID" value="RKF22143.1"/>
    <property type="molecule type" value="Genomic_DNA"/>
</dbReference>
<accession>A0A420ENB1</accession>
<protein>
    <submittedName>
        <fullName evidence="3">Lipopolysaccharide heptosyltransferase family protein</fullName>
    </submittedName>
</protein>
<proteinExistence type="predicted"/>
<dbReference type="SUPFAM" id="SSF53756">
    <property type="entry name" value="UDP-Glycosyltransferase/glycogen phosphorylase"/>
    <property type="match status" value="1"/>
</dbReference>
<sequence>MRRILVVRNDKIGDFMLAWPSFAALKQSQADSLVVALVPKYTRDLALLCPWIDEVITDCTKSGSKAQQQELVSTIRNYNFDDYICLFSNTRNALLGFKCRIPYRLAPATKLAQFLFTDTLKQKRSQSAKPEHVYNVDLIKYYLSKHQLSSIEGAPAYLEFEQESLKHVKQALLPEFALNKRLIMIHCGSGGSANNLSLEQYAKLMFAMYQLDSNFVFCLTAGPGELEQTQKLADQATKLALPLFVFESTSGLEHFCQVIACADLFIAGSTGPLHIAGALNVPTVGFYPAKRSSTPLRWQTLNSDNNRLAFSPDTKENVPDDLSSIDPVLCAKQINQWLNCTASKSFHQL</sequence>
<dbReference type="InterPro" id="IPR002201">
    <property type="entry name" value="Glyco_trans_9"/>
</dbReference>
<keyword evidence="4" id="KW-1185">Reference proteome</keyword>
<name>A0A420ENB1_9ALTE</name>
<dbReference type="GO" id="GO:0005829">
    <property type="term" value="C:cytosol"/>
    <property type="evidence" value="ECO:0007669"/>
    <property type="project" value="TreeGrafter"/>
</dbReference>